<evidence type="ECO:0000256" key="7">
    <source>
        <dbReference type="ARBA" id="ARBA00022898"/>
    </source>
</evidence>
<dbReference type="FunFam" id="6.10.140.2150:FF:000001">
    <property type="entry name" value="Sphingosine-1-phosphate lyase 1"/>
    <property type="match status" value="1"/>
</dbReference>
<comment type="pathway">
    <text evidence="4">Sphingolipid metabolism.</text>
</comment>
<dbReference type="GO" id="GO:0005789">
    <property type="term" value="C:endoplasmic reticulum membrane"/>
    <property type="evidence" value="ECO:0007669"/>
    <property type="project" value="UniProtKB-SubCell"/>
</dbReference>
<evidence type="ECO:0000256" key="9">
    <source>
        <dbReference type="ARBA" id="ARBA00022989"/>
    </source>
</evidence>
<evidence type="ECO:0000256" key="2">
    <source>
        <dbReference type="ARBA" id="ARBA00004389"/>
    </source>
</evidence>
<dbReference type="Proteomes" id="UP000053105">
    <property type="component" value="Unassembled WGS sequence"/>
</dbReference>
<evidence type="ECO:0000256" key="11">
    <source>
        <dbReference type="ARBA" id="ARBA00023136"/>
    </source>
</evidence>
<comment type="cofactor">
    <cofactor evidence="1 16">
        <name>pyridoxal 5'-phosphate</name>
        <dbReference type="ChEBI" id="CHEBI:597326"/>
    </cofactor>
</comment>
<dbReference type="InterPro" id="IPR050477">
    <property type="entry name" value="GrpII_AminoAcid_Decarb"/>
</dbReference>
<evidence type="ECO:0000256" key="1">
    <source>
        <dbReference type="ARBA" id="ARBA00001933"/>
    </source>
</evidence>
<gene>
    <name evidence="17" type="ORF">WN51_06637</name>
</gene>
<dbReference type="Gene3D" id="3.90.1150.10">
    <property type="entry name" value="Aspartate Aminotransferase, domain 1"/>
    <property type="match status" value="1"/>
</dbReference>
<evidence type="ECO:0000256" key="15">
    <source>
        <dbReference type="ARBA" id="ARBA00042568"/>
    </source>
</evidence>
<keyword evidence="7 16" id="KW-0663">Pyridoxal phosphate</keyword>
<keyword evidence="5" id="KW-0812">Transmembrane</keyword>
<dbReference type="GO" id="GO:0008117">
    <property type="term" value="F:sphinganine-1-phosphate aldolase activity"/>
    <property type="evidence" value="ECO:0007669"/>
    <property type="project" value="UniProtKB-EC"/>
</dbReference>
<comment type="similarity">
    <text evidence="13">Belongs to the group II decarboxylase family. Sphingosine-1-phosphate lyase subfamily.</text>
</comment>
<dbReference type="AlphaFoldDB" id="A0A0M8ZT55"/>
<dbReference type="Pfam" id="PF00282">
    <property type="entry name" value="Pyridoxal_deC"/>
    <property type="match status" value="1"/>
</dbReference>
<evidence type="ECO:0000256" key="10">
    <source>
        <dbReference type="ARBA" id="ARBA00023098"/>
    </source>
</evidence>
<proteinExistence type="inferred from homology"/>
<evidence type="ECO:0000256" key="12">
    <source>
        <dbReference type="ARBA" id="ARBA00023239"/>
    </source>
</evidence>
<keyword evidence="18" id="KW-1185">Reference proteome</keyword>
<keyword evidence="10" id="KW-0443">Lipid metabolism</keyword>
<dbReference type="GO" id="GO:0019752">
    <property type="term" value="P:carboxylic acid metabolic process"/>
    <property type="evidence" value="ECO:0007669"/>
    <property type="project" value="InterPro"/>
</dbReference>
<evidence type="ECO:0000256" key="4">
    <source>
        <dbReference type="ARBA" id="ARBA00004991"/>
    </source>
</evidence>
<comment type="pathway">
    <text evidence="3">Lipid metabolism; sphingolipid metabolism.</text>
</comment>
<dbReference type="PANTHER" id="PTHR42735:SF6">
    <property type="entry name" value="SPHINGOSINE-1-PHOSPHATE LYASE 1"/>
    <property type="match status" value="1"/>
</dbReference>
<keyword evidence="8" id="KW-0746">Sphingolipid metabolism</keyword>
<keyword evidence="9" id="KW-1133">Transmembrane helix</keyword>
<evidence type="ECO:0000313" key="18">
    <source>
        <dbReference type="Proteomes" id="UP000053105"/>
    </source>
</evidence>
<organism evidence="17 18">
    <name type="scientific">Melipona quadrifasciata</name>
    <dbReference type="NCBI Taxonomy" id="166423"/>
    <lineage>
        <taxon>Eukaryota</taxon>
        <taxon>Metazoa</taxon>
        <taxon>Ecdysozoa</taxon>
        <taxon>Arthropoda</taxon>
        <taxon>Hexapoda</taxon>
        <taxon>Insecta</taxon>
        <taxon>Pterygota</taxon>
        <taxon>Neoptera</taxon>
        <taxon>Endopterygota</taxon>
        <taxon>Hymenoptera</taxon>
        <taxon>Apocrita</taxon>
        <taxon>Aculeata</taxon>
        <taxon>Apoidea</taxon>
        <taxon>Anthophila</taxon>
        <taxon>Apidae</taxon>
        <taxon>Melipona</taxon>
    </lineage>
</organism>
<comment type="subcellular location">
    <subcellularLocation>
        <location evidence="2">Endoplasmic reticulum membrane</location>
        <topology evidence="2">Single-pass membrane protein</topology>
    </subcellularLocation>
</comment>
<dbReference type="EC" id="4.1.2.27" evidence="14"/>
<dbReference type="OrthoDB" id="10254570at2759"/>
<dbReference type="InterPro" id="IPR002129">
    <property type="entry name" value="PyrdxlP-dep_de-COase"/>
</dbReference>
<keyword evidence="6" id="KW-0256">Endoplasmic reticulum</keyword>
<dbReference type="InterPro" id="IPR015421">
    <property type="entry name" value="PyrdxlP-dep_Trfase_major"/>
</dbReference>
<dbReference type="SUPFAM" id="SSF53383">
    <property type="entry name" value="PLP-dependent transferases"/>
    <property type="match status" value="1"/>
</dbReference>
<evidence type="ECO:0000256" key="14">
    <source>
        <dbReference type="ARBA" id="ARBA00038965"/>
    </source>
</evidence>
<dbReference type="InterPro" id="IPR015422">
    <property type="entry name" value="PyrdxlP-dep_Trfase_small"/>
</dbReference>
<dbReference type="FunFam" id="3.40.640.10:FF:000020">
    <property type="entry name" value="sphingosine-1-phosphate lyase 1"/>
    <property type="match status" value="1"/>
</dbReference>
<dbReference type="STRING" id="166423.A0A0M8ZT55"/>
<evidence type="ECO:0000256" key="6">
    <source>
        <dbReference type="ARBA" id="ARBA00022824"/>
    </source>
</evidence>
<name>A0A0M8ZT55_9HYME</name>
<accession>A0A0M8ZT55</accession>
<dbReference type="InterPro" id="IPR015424">
    <property type="entry name" value="PyrdxlP-dep_Trfase"/>
</dbReference>
<protein>
    <recommendedName>
        <fullName evidence="14">sphinganine-1-phosphate aldolase</fullName>
        <ecNumber evidence="14">4.1.2.27</ecNumber>
    </recommendedName>
    <alternativeName>
        <fullName evidence="15">Sphingosine-1-phosphate aldolase</fullName>
    </alternativeName>
</protein>
<evidence type="ECO:0000256" key="3">
    <source>
        <dbReference type="ARBA" id="ARBA00004760"/>
    </source>
</evidence>
<dbReference type="EMBL" id="KQ435890">
    <property type="protein sequence ID" value="KOX69456.1"/>
    <property type="molecule type" value="Genomic_DNA"/>
</dbReference>
<reference evidence="17 18" key="1">
    <citation type="submission" date="2015-07" db="EMBL/GenBank/DDBJ databases">
        <title>The genome of Melipona quadrifasciata.</title>
        <authorList>
            <person name="Pan H."/>
            <person name="Kapheim K."/>
        </authorList>
    </citation>
    <scope>NUCLEOTIDE SEQUENCE [LARGE SCALE GENOMIC DNA]</scope>
    <source>
        <strain evidence="17">0111107301</strain>
        <tissue evidence="17">Whole body</tissue>
    </source>
</reference>
<evidence type="ECO:0000313" key="17">
    <source>
        <dbReference type="EMBL" id="KOX69456.1"/>
    </source>
</evidence>
<keyword evidence="12 17" id="KW-0456">Lyase</keyword>
<dbReference type="GO" id="GO:0030170">
    <property type="term" value="F:pyridoxal phosphate binding"/>
    <property type="evidence" value="ECO:0007669"/>
    <property type="project" value="InterPro"/>
</dbReference>
<evidence type="ECO:0000256" key="16">
    <source>
        <dbReference type="PIRSR" id="PIRSR602129-50"/>
    </source>
</evidence>
<evidence type="ECO:0000256" key="13">
    <source>
        <dbReference type="ARBA" id="ARBA00038302"/>
    </source>
</evidence>
<dbReference type="Gene3D" id="3.40.640.10">
    <property type="entry name" value="Type I PLP-dependent aspartate aminotransferase-like (Major domain)"/>
    <property type="match status" value="1"/>
</dbReference>
<sequence>MHCTDLSTCLVGKSTAERVEFMHRKFQCLERSMCEKIDAVDGIALAIKKIGTKARGLIVSNISGLVSYSHDNDTVGFEPLKPNYKGARKQKPRIVLSDKVAVPRFHTLTLLHYNSNNVKGKKREEIPNFPRDSNSPNGTLVFTLMNVYSLGINNMKQLINNYFEAKEPWQIVTITSTTILTSVWLWNFIFQDESLIERAKKQLFSLRNFIPAIRNKINQELDKINQTFEQETLQRIKDIPFVVKLPKKSLESKEILERIKQCVQLGDYDWKNGKVSGAIYRVDTNLLQLMGDIYSIASYTNPLHPDVFPGICKLEAEVVRITCNLFHGDENSCGTMTSGGTESILLACKTYRDYARNIKGIKNPEIVMPVTAHSAFDKAAQYLKLKIRSVPVNQHSYTACIKSMEKAITRNTIMLIGSTPNFPYGTMDNIKAISDLGVKYNIPVHVDACLGGFLICFMPDAGFNIPSFDFKLPGVTSISVDTHKYAYAPKGSSLILYRNKKLRHHQYTITTDWPGGIYGSPTVSGSRAGGIIASCWATLMYFGYDEYLESTKKIIETTRYIEQRLRKFDGIFIFGTPATSVIALGSNDFHIYKLSEALNARGWNLNTLQFPCGIHLCVTYVHTQPGIADQFLRDIEIELSSILKNPETPVDGKLAIYGMSQSIPDRSIVGDFAKCFLDSMYFTPENQTISNGPSI</sequence>
<feature type="modified residue" description="N6-(pyridoxal phosphate)lysine" evidence="16">
    <location>
        <position position="484"/>
    </location>
</feature>
<dbReference type="PANTHER" id="PTHR42735">
    <property type="match status" value="1"/>
</dbReference>
<dbReference type="Gene3D" id="6.10.140.2150">
    <property type="match status" value="1"/>
</dbReference>
<dbReference type="GO" id="GO:0030149">
    <property type="term" value="P:sphingolipid catabolic process"/>
    <property type="evidence" value="ECO:0007669"/>
    <property type="project" value="TreeGrafter"/>
</dbReference>
<evidence type="ECO:0000256" key="8">
    <source>
        <dbReference type="ARBA" id="ARBA00022919"/>
    </source>
</evidence>
<evidence type="ECO:0000256" key="5">
    <source>
        <dbReference type="ARBA" id="ARBA00022692"/>
    </source>
</evidence>
<keyword evidence="11" id="KW-0472">Membrane</keyword>